<protein>
    <submittedName>
        <fullName evidence="1">Uncharacterized protein</fullName>
    </submittedName>
</protein>
<gene>
    <name evidence="1" type="ORF">SDC9_203752</name>
</gene>
<organism evidence="1">
    <name type="scientific">bioreactor metagenome</name>
    <dbReference type="NCBI Taxonomy" id="1076179"/>
    <lineage>
        <taxon>unclassified sequences</taxon>
        <taxon>metagenomes</taxon>
        <taxon>ecological metagenomes</taxon>
    </lineage>
</organism>
<evidence type="ECO:0000313" key="1">
    <source>
        <dbReference type="EMBL" id="MPN56066.1"/>
    </source>
</evidence>
<proteinExistence type="predicted"/>
<comment type="caution">
    <text evidence="1">The sequence shown here is derived from an EMBL/GenBank/DDBJ whole genome shotgun (WGS) entry which is preliminary data.</text>
</comment>
<dbReference type="EMBL" id="VSSQ01126005">
    <property type="protein sequence ID" value="MPN56066.1"/>
    <property type="molecule type" value="Genomic_DNA"/>
</dbReference>
<dbReference type="AlphaFoldDB" id="A0A645IY12"/>
<sequence>MSSMEIEIPACVDRRKPFCSSLSANTTVAFRPHLRKEALISLEISFFLSALFMLLKARPLGRISDSRARPTVVSTSEVTGSNSPVSLFLFHSVRRTLILACSSVSPASRARCSSIRSANTMPSPLPLILSRVA</sequence>
<accession>A0A645IY12</accession>
<name>A0A645IY12_9ZZZZ</name>
<reference evidence="1" key="1">
    <citation type="submission" date="2019-08" db="EMBL/GenBank/DDBJ databases">
        <authorList>
            <person name="Kucharzyk K."/>
            <person name="Murdoch R.W."/>
            <person name="Higgins S."/>
            <person name="Loffler F."/>
        </authorList>
    </citation>
    <scope>NUCLEOTIDE SEQUENCE</scope>
</reference>